<dbReference type="RefSeq" id="WP_055059274.1">
    <property type="nucleotide sequence ID" value="NZ_CZBP01000001.1"/>
</dbReference>
<sequence length="186" mass="21232">MPTKNNENILLIAGKTEAEKYLVQSILAKNGSYLVIDPEGILEGQTSEKLKQEGYHVYICNVDDTKGFFYDYFRYYYYNIFHNEKTVLYLTGSDKIRNEKLIAEITLILDDILNGKMDLSQHLTLMVNDFGHLAGGINFPHKLSRIKGTQVSAILCTESLLPLQTEHYNPMLTDEILDSCNVITEK</sequence>
<name>A0A174PWT7_9FIRM</name>
<proteinExistence type="predicted"/>
<dbReference type="EMBL" id="CZBP01000001">
    <property type="protein sequence ID" value="CUP63148.1"/>
    <property type="molecule type" value="Genomic_DNA"/>
</dbReference>
<accession>A0A174PWT7</accession>
<gene>
    <name evidence="1" type="ORF">ERS852569_00244</name>
</gene>
<protein>
    <recommendedName>
        <fullName evidence="3">Type IV secretory pathway, VirD4 components</fullName>
    </recommendedName>
</protein>
<dbReference type="Gene3D" id="3.40.50.300">
    <property type="entry name" value="P-loop containing nucleotide triphosphate hydrolases"/>
    <property type="match status" value="1"/>
</dbReference>
<evidence type="ECO:0000313" key="1">
    <source>
        <dbReference type="EMBL" id="CUP63148.1"/>
    </source>
</evidence>
<evidence type="ECO:0008006" key="3">
    <source>
        <dbReference type="Google" id="ProtNLM"/>
    </source>
</evidence>
<organism evidence="1 2">
    <name type="scientific">Blautia obeum</name>
    <dbReference type="NCBI Taxonomy" id="40520"/>
    <lineage>
        <taxon>Bacteria</taxon>
        <taxon>Bacillati</taxon>
        <taxon>Bacillota</taxon>
        <taxon>Clostridia</taxon>
        <taxon>Lachnospirales</taxon>
        <taxon>Lachnospiraceae</taxon>
        <taxon>Blautia</taxon>
    </lineage>
</organism>
<dbReference type="AlphaFoldDB" id="A0A174PWT7"/>
<evidence type="ECO:0000313" key="2">
    <source>
        <dbReference type="Proteomes" id="UP000095762"/>
    </source>
</evidence>
<dbReference type="Proteomes" id="UP000095762">
    <property type="component" value="Unassembled WGS sequence"/>
</dbReference>
<reference evidence="1 2" key="1">
    <citation type="submission" date="2015-09" db="EMBL/GenBank/DDBJ databases">
        <authorList>
            <consortium name="Pathogen Informatics"/>
        </authorList>
    </citation>
    <scope>NUCLEOTIDE SEQUENCE [LARGE SCALE GENOMIC DNA]</scope>
    <source>
        <strain evidence="1 2">2789STDY5834957</strain>
    </source>
</reference>
<dbReference type="InterPro" id="IPR027417">
    <property type="entry name" value="P-loop_NTPase"/>
</dbReference>